<dbReference type="AlphaFoldDB" id="A0A699HK30"/>
<sequence>VTRKKHSYRSKEDDVAKISTSLYITNFPDSFSAKDLFHSCKLYGHVVDSFIPFKRSKAGKRFGFTRFINVSNVERLVNNLCTIWVGRLKFHANIARFLRSPLNDKIPHANKDAGNKRSRNDVGANAASKPYVHVVKGTQSRIMDSDTSHIIVLDTDCLYDKDLHNSMMGRVKEFASLSNLRIVWIEIEGVPFKLWSNNTFKRIAAKWGELLDIDDQEDTYFHSKRICLITKSDKNISENFKIIFQGKIFWIRANEVPGWVPDFLDESDDESDVKSKGGYPITHDDEFQVVVPESEFEMKRQSNDILAEEPINQTENQSEDPFGIYSLLNKKIVTNGDEGASVQTPTHPPGFTLNVTMNESCTNGENAKSNEPLADQEEN</sequence>
<comment type="caution">
    <text evidence="3">The sequence shown here is derived from an EMBL/GenBank/DDBJ whole genome shotgun (WGS) entry which is preliminary data.</text>
</comment>
<feature type="domain" description="RRM" evidence="2">
    <location>
        <begin position="22"/>
        <end position="80"/>
    </location>
</feature>
<dbReference type="Gene3D" id="3.30.70.330">
    <property type="match status" value="1"/>
</dbReference>
<reference evidence="3" key="1">
    <citation type="journal article" date="2019" name="Sci. Rep.">
        <title>Draft genome of Tanacetum cinerariifolium, the natural source of mosquito coil.</title>
        <authorList>
            <person name="Yamashiro T."/>
            <person name="Shiraishi A."/>
            <person name="Satake H."/>
            <person name="Nakayama K."/>
        </authorList>
    </citation>
    <scope>NUCLEOTIDE SEQUENCE</scope>
</reference>
<gene>
    <name evidence="3" type="ORF">Tci_415510</name>
</gene>
<evidence type="ECO:0000256" key="1">
    <source>
        <dbReference type="SAM" id="MobiDB-lite"/>
    </source>
</evidence>
<protein>
    <submittedName>
        <fullName evidence="3">Nucleotide-binding alpha-beta plait domain-containing protein</fullName>
    </submittedName>
</protein>
<feature type="compositionally biased region" description="Polar residues" evidence="1">
    <location>
        <begin position="353"/>
        <end position="369"/>
    </location>
</feature>
<dbReference type="Pfam" id="PF00076">
    <property type="entry name" value="RRM_1"/>
    <property type="match status" value="1"/>
</dbReference>
<accession>A0A699HK30</accession>
<dbReference type="EMBL" id="BKCJ010178319">
    <property type="protein sequence ID" value="GEY43536.1"/>
    <property type="molecule type" value="Genomic_DNA"/>
</dbReference>
<feature type="non-terminal residue" evidence="3">
    <location>
        <position position="1"/>
    </location>
</feature>
<dbReference type="InterPro" id="IPR000504">
    <property type="entry name" value="RRM_dom"/>
</dbReference>
<name>A0A699HK30_TANCI</name>
<dbReference type="SUPFAM" id="SSF54928">
    <property type="entry name" value="RNA-binding domain, RBD"/>
    <property type="match status" value="1"/>
</dbReference>
<proteinExistence type="predicted"/>
<dbReference type="CDD" id="cd00590">
    <property type="entry name" value="RRM_SF"/>
    <property type="match status" value="1"/>
</dbReference>
<evidence type="ECO:0000259" key="2">
    <source>
        <dbReference type="Pfam" id="PF00076"/>
    </source>
</evidence>
<dbReference type="InterPro" id="IPR012677">
    <property type="entry name" value="Nucleotide-bd_a/b_plait_sf"/>
</dbReference>
<dbReference type="GO" id="GO:0003723">
    <property type="term" value="F:RNA binding"/>
    <property type="evidence" value="ECO:0007669"/>
    <property type="project" value="InterPro"/>
</dbReference>
<evidence type="ECO:0000313" key="3">
    <source>
        <dbReference type="EMBL" id="GEY43536.1"/>
    </source>
</evidence>
<organism evidence="3">
    <name type="scientific">Tanacetum cinerariifolium</name>
    <name type="common">Dalmatian daisy</name>
    <name type="synonym">Chrysanthemum cinerariifolium</name>
    <dbReference type="NCBI Taxonomy" id="118510"/>
    <lineage>
        <taxon>Eukaryota</taxon>
        <taxon>Viridiplantae</taxon>
        <taxon>Streptophyta</taxon>
        <taxon>Embryophyta</taxon>
        <taxon>Tracheophyta</taxon>
        <taxon>Spermatophyta</taxon>
        <taxon>Magnoliopsida</taxon>
        <taxon>eudicotyledons</taxon>
        <taxon>Gunneridae</taxon>
        <taxon>Pentapetalae</taxon>
        <taxon>asterids</taxon>
        <taxon>campanulids</taxon>
        <taxon>Asterales</taxon>
        <taxon>Asteraceae</taxon>
        <taxon>Asteroideae</taxon>
        <taxon>Anthemideae</taxon>
        <taxon>Anthemidinae</taxon>
        <taxon>Tanacetum</taxon>
    </lineage>
</organism>
<feature type="region of interest" description="Disordered" evidence="1">
    <location>
        <begin position="339"/>
        <end position="379"/>
    </location>
</feature>
<dbReference type="InterPro" id="IPR035979">
    <property type="entry name" value="RBD_domain_sf"/>
</dbReference>